<gene>
    <name evidence="3" type="ORF">HNP98_002057</name>
</gene>
<keyword evidence="1" id="KW-0472">Membrane</keyword>
<reference evidence="3 4" key="1">
    <citation type="submission" date="2020-05" db="EMBL/GenBank/DDBJ databases">
        <title>Genomic Encyclopedia of Type Strains, Phase IV (KMG-V): Genome sequencing to study the core and pangenomes of soil and plant-associated prokaryotes.</title>
        <authorList>
            <person name="Whitman W."/>
        </authorList>
    </citation>
    <scope>NUCLEOTIDE SEQUENCE [LARGE SCALE GENOMIC DNA]</scope>
    <source>
        <strain evidence="3 4">9A</strain>
    </source>
</reference>
<comment type="caution">
    <text evidence="3">The sequence shown here is derived from an EMBL/GenBank/DDBJ whole genome shotgun (WGS) entry which is preliminary data.</text>
</comment>
<name>A0ABX2FQV7_9BACT</name>
<evidence type="ECO:0000313" key="3">
    <source>
        <dbReference type="EMBL" id="NRT19233.1"/>
    </source>
</evidence>
<proteinExistence type="predicted"/>
<keyword evidence="4" id="KW-1185">Reference proteome</keyword>
<feature type="transmembrane region" description="Helical" evidence="1">
    <location>
        <begin position="279"/>
        <end position="298"/>
    </location>
</feature>
<feature type="transmembrane region" description="Helical" evidence="1">
    <location>
        <begin position="305"/>
        <end position="324"/>
    </location>
</feature>
<dbReference type="Proteomes" id="UP000779507">
    <property type="component" value="Unassembled WGS sequence"/>
</dbReference>
<protein>
    <recommendedName>
        <fullName evidence="2">Glycosyltransferase RgtA/B/C/D-like domain-containing protein</fullName>
    </recommendedName>
</protein>
<feature type="transmembrane region" description="Helical" evidence="1">
    <location>
        <begin position="15"/>
        <end position="33"/>
    </location>
</feature>
<organism evidence="3 4">
    <name type="scientific">Hymenobacter caeli</name>
    <dbReference type="NCBI Taxonomy" id="2735894"/>
    <lineage>
        <taxon>Bacteria</taxon>
        <taxon>Pseudomonadati</taxon>
        <taxon>Bacteroidota</taxon>
        <taxon>Cytophagia</taxon>
        <taxon>Cytophagales</taxon>
        <taxon>Hymenobacteraceae</taxon>
        <taxon>Hymenobacter</taxon>
    </lineage>
</organism>
<evidence type="ECO:0000256" key="1">
    <source>
        <dbReference type="SAM" id="Phobius"/>
    </source>
</evidence>
<keyword evidence="1" id="KW-0812">Transmembrane</keyword>
<feature type="transmembrane region" description="Helical" evidence="1">
    <location>
        <begin position="119"/>
        <end position="137"/>
    </location>
</feature>
<feature type="transmembrane region" description="Helical" evidence="1">
    <location>
        <begin position="184"/>
        <end position="205"/>
    </location>
</feature>
<accession>A0ABX2FQV7</accession>
<dbReference type="RefSeq" id="WP_173809967.1">
    <property type="nucleotide sequence ID" value="NZ_JABSNP010000008.1"/>
</dbReference>
<feature type="transmembrane region" description="Helical" evidence="1">
    <location>
        <begin position="217"/>
        <end position="238"/>
    </location>
</feature>
<keyword evidence="1" id="KW-1133">Transmembrane helix</keyword>
<dbReference type="Pfam" id="PF13231">
    <property type="entry name" value="PMT_2"/>
    <property type="match status" value="1"/>
</dbReference>
<evidence type="ECO:0000259" key="2">
    <source>
        <dbReference type="Pfam" id="PF13231"/>
    </source>
</evidence>
<feature type="transmembrane region" description="Helical" evidence="1">
    <location>
        <begin position="95"/>
        <end position="113"/>
    </location>
</feature>
<dbReference type="EMBL" id="JABSNP010000008">
    <property type="protein sequence ID" value="NRT19233.1"/>
    <property type="molecule type" value="Genomic_DNA"/>
</dbReference>
<sequence>MENFGTGEAPARRTVWWWLALGAVLVGAGLRLWQWALGTTFFMDELAVLHNVATRPLGPLLGTPLAEAQVAPPLFLLAEKACLVALGPSEQSLRLPSLLASLAALGLLWAVARRVLDERLVPLAVLTVAVGFTFVYYSGQAKQYAGDVAGALLVLRLALGLRGAARPPGRWWVGAALAGLVLPFYSQASVLVLAGCGAALALLALRDPGRPRLWATLAVVGAWAAGSGASLALAQFLLRPVTRAFMHYFWREGLLPLSARLPAVLWGELAERWANGLGWPHPASAWVAAGVLGAGLLWRRRREAALLLLAPWAVAAAASALQQFPLRARLMDFLVPVLVLLVFAALQEAVRWARARSRPLGAAVLALGAAPVAYSTTRHNLPPYCMEDAKPLLAKLARARRPADAVYAYYGAGQYLRWYGPRYGLAPYRLGHCYRHLPGAERRYLQEVDAFRGRRVWVVLVHFDPAEAHDLTTYLDSIGHRGPRIAVPWHMPDEAVGYPLAYAQCYDLTDARRAARFAAATFPLPPSPPRSAAEICWSCYGPQVITDGRH</sequence>
<dbReference type="InterPro" id="IPR038731">
    <property type="entry name" value="RgtA/B/C-like"/>
</dbReference>
<feature type="domain" description="Glycosyltransferase RgtA/B/C/D-like" evidence="2">
    <location>
        <begin position="72"/>
        <end position="201"/>
    </location>
</feature>
<evidence type="ECO:0000313" key="4">
    <source>
        <dbReference type="Proteomes" id="UP000779507"/>
    </source>
</evidence>